<accession>A0A8S5RZX2</accession>
<name>A0A8S5RZX2_9CAUD</name>
<organism evidence="1">
    <name type="scientific">Myoviridae sp. ctNQV2</name>
    <dbReference type="NCBI Taxonomy" id="2827683"/>
    <lineage>
        <taxon>Viruses</taxon>
        <taxon>Duplodnaviria</taxon>
        <taxon>Heunggongvirae</taxon>
        <taxon>Uroviricota</taxon>
        <taxon>Caudoviricetes</taxon>
    </lineage>
</organism>
<sequence>MDSYKTIESRVFETVENAIKNDIRYKDYFIIVRSDNSYYVVGKDIITLNLILDKAVKNIFRFDNSELDYILSSLVRSGFRVAIIESEK</sequence>
<evidence type="ECO:0000313" key="1">
    <source>
        <dbReference type="EMBL" id="DAF44047.1"/>
    </source>
</evidence>
<reference evidence="1" key="1">
    <citation type="journal article" date="2021" name="Proc. Natl. Acad. Sci. U.S.A.">
        <title>A Catalog of Tens of Thousands of Viruses from Human Metagenomes Reveals Hidden Associations with Chronic Diseases.</title>
        <authorList>
            <person name="Tisza M.J."/>
            <person name="Buck C.B."/>
        </authorList>
    </citation>
    <scope>NUCLEOTIDE SEQUENCE</scope>
    <source>
        <strain evidence="1">CtNQV2</strain>
    </source>
</reference>
<dbReference type="EMBL" id="BK032510">
    <property type="protein sequence ID" value="DAF44047.1"/>
    <property type="molecule type" value="Genomic_DNA"/>
</dbReference>
<protein>
    <submittedName>
        <fullName evidence="1">MutS domain I</fullName>
    </submittedName>
</protein>
<proteinExistence type="predicted"/>